<proteinExistence type="predicted"/>
<comment type="caution">
    <text evidence="1">The sequence shown here is derived from an EMBL/GenBank/DDBJ whole genome shotgun (WGS) entry which is preliminary data.</text>
</comment>
<evidence type="ECO:0000313" key="1">
    <source>
        <dbReference type="EMBL" id="KAJ2885843.1"/>
    </source>
</evidence>
<keyword evidence="2" id="KW-1185">Reference proteome</keyword>
<feature type="non-terminal residue" evidence="1">
    <location>
        <position position="221"/>
    </location>
</feature>
<dbReference type="Proteomes" id="UP001139981">
    <property type="component" value="Unassembled WGS sequence"/>
</dbReference>
<dbReference type="EMBL" id="JANBVB010002382">
    <property type="protein sequence ID" value="KAJ2885843.1"/>
    <property type="molecule type" value="Genomic_DNA"/>
</dbReference>
<name>A0ACC1LW50_9FUNG</name>
<reference evidence="1" key="1">
    <citation type="submission" date="2022-07" db="EMBL/GenBank/DDBJ databases">
        <title>Phylogenomic reconstructions and comparative analyses of Kickxellomycotina fungi.</title>
        <authorList>
            <person name="Reynolds N.K."/>
            <person name="Stajich J.E."/>
            <person name="Barry K."/>
            <person name="Grigoriev I.V."/>
            <person name="Crous P."/>
            <person name="Smith M.E."/>
        </authorList>
    </citation>
    <scope>NUCLEOTIDE SEQUENCE</scope>
    <source>
        <strain evidence="1">CBS 190363</strain>
    </source>
</reference>
<organism evidence="1 2">
    <name type="scientific">Coemansia aciculifera</name>
    <dbReference type="NCBI Taxonomy" id="417176"/>
    <lineage>
        <taxon>Eukaryota</taxon>
        <taxon>Fungi</taxon>
        <taxon>Fungi incertae sedis</taxon>
        <taxon>Zoopagomycota</taxon>
        <taxon>Kickxellomycotina</taxon>
        <taxon>Kickxellomycetes</taxon>
        <taxon>Kickxellales</taxon>
        <taxon>Kickxellaceae</taxon>
        <taxon>Coemansia</taxon>
    </lineage>
</organism>
<protein>
    <submittedName>
        <fullName evidence="1">Uncharacterized protein</fullName>
    </submittedName>
</protein>
<accession>A0ACC1LW50</accession>
<evidence type="ECO:0000313" key="2">
    <source>
        <dbReference type="Proteomes" id="UP001139981"/>
    </source>
</evidence>
<gene>
    <name evidence="1" type="ORF">IWW38_005282</name>
</gene>
<sequence length="221" mass="23132">MRFLPTSAVVASLVCSAAWLGAVEARSVSGDRVLVLVPRVEAAKTYSQFLASLTSRGFDVSVRAAHNASVVLQVDGVRAYDHTVVLSPESSKLGADLSTDDFVDFVNDGGNLIVAASSEMSKPCRSLAARFGIVYEERGTAVIDHASHLRVTNGTSDHALVAASPSLTAAPVLSKQSGPVYFKGIAHKYESNNPLLIPVLTGSRTTYSAAVGDNAKKSTPA</sequence>